<reference evidence="2" key="1">
    <citation type="submission" date="2020-08" db="EMBL/GenBank/DDBJ databases">
        <title>Multicomponent nature underlies the extraordinary mechanical properties of spider dragline silk.</title>
        <authorList>
            <person name="Kono N."/>
            <person name="Nakamura H."/>
            <person name="Mori M."/>
            <person name="Yoshida Y."/>
            <person name="Ohtoshi R."/>
            <person name="Malay A.D."/>
            <person name="Moran D.A.P."/>
            <person name="Tomita M."/>
            <person name="Numata K."/>
            <person name="Arakawa K."/>
        </authorList>
    </citation>
    <scope>NUCLEOTIDE SEQUENCE</scope>
</reference>
<evidence type="ECO:0000313" key="3">
    <source>
        <dbReference type="Proteomes" id="UP000887013"/>
    </source>
</evidence>
<dbReference type="EMBL" id="BMAW01085552">
    <property type="protein sequence ID" value="GFU43490.1"/>
    <property type="molecule type" value="Genomic_DNA"/>
</dbReference>
<accession>A0A8X6QUA7</accession>
<proteinExistence type="predicted"/>
<evidence type="ECO:0000313" key="2">
    <source>
        <dbReference type="EMBL" id="GFU43490.1"/>
    </source>
</evidence>
<gene>
    <name evidence="2" type="ORF">NPIL_577671</name>
</gene>
<evidence type="ECO:0000256" key="1">
    <source>
        <dbReference type="SAM" id="MobiDB-lite"/>
    </source>
</evidence>
<sequence length="145" mass="16208">MIFSNNLRGFSPPSILVGTPTPRGHLSVPGAPLATPPLSANTKKYPQPFQKPTKSLLRTISSSVTEKQHSNSRKLVTFKKTTNTHYTKHRESRKHSKEQIRRVVPHNIPLIDLQAGNKKSAGVKESPQWWHRSDNGGEAQMTPRS</sequence>
<feature type="compositionally biased region" description="Basic residues" evidence="1">
    <location>
        <begin position="86"/>
        <end position="96"/>
    </location>
</feature>
<protein>
    <submittedName>
        <fullName evidence="2">Uncharacterized protein</fullName>
    </submittedName>
</protein>
<feature type="region of interest" description="Disordered" evidence="1">
    <location>
        <begin position="83"/>
        <end position="145"/>
    </location>
</feature>
<feature type="region of interest" description="Disordered" evidence="1">
    <location>
        <begin position="11"/>
        <end position="51"/>
    </location>
</feature>
<keyword evidence="3" id="KW-1185">Reference proteome</keyword>
<dbReference type="Proteomes" id="UP000887013">
    <property type="component" value="Unassembled WGS sequence"/>
</dbReference>
<feature type="compositionally biased region" description="Polar residues" evidence="1">
    <location>
        <begin position="38"/>
        <end position="51"/>
    </location>
</feature>
<comment type="caution">
    <text evidence="2">The sequence shown here is derived from an EMBL/GenBank/DDBJ whole genome shotgun (WGS) entry which is preliminary data.</text>
</comment>
<organism evidence="2 3">
    <name type="scientific">Nephila pilipes</name>
    <name type="common">Giant wood spider</name>
    <name type="synonym">Nephila maculata</name>
    <dbReference type="NCBI Taxonomy" id="299642"/>
    <lineage>
        <taxon>Eukaryota</taxon>
        <taxon>Metazoa</taxon>
        <taxon>Ecdysozoa</taxon>
        <taxon>Arthropoda</taxon>
        <taxon>Chelicerata</taxon>
        <taxon>Arachnida</taxon>
        <taxon>Araneae</taxon>
        <taxon>Araneomorphae</taxon>
        <taxon>Entelegynae</taxon>
        <taxon>Araneoidea</taxon>
        <taxon>Nephilidae</taxon>
        <taxon>Nephila</taxon>
    </lineage>
</organism>
<dbReference type="AlphaFoldDB" id="A0A8X6QUA7"/>
<name>A0A8X6QUA7_NEPPI</name>